<comment type="caution">
    <text evidence="1">The sequence shown here is derived from an EMBL/GenBank/DDBJ whole genome shotgun (WGS) entry which is preliminary data.</text>
</comment>
<accession>A0ABT0XJ87</accession>
<dbReference type="RefSeq" id="WP_251606071.1">
    <property type="nucleotide sequence ID" value="NZ_JAMQJY010000001.1"/>
</dbReference>
<name>A0ABT0XJ87_9BACI</name>
<dbReference type="Proteomes" id="UP001203665">
    <property type="component" value="Unassembled WGS sequence"/>
</dbReference>
<organism evidence="1 2">
    <name type="scientific">Alkalicoccobacillus plakortidis</name>
    <dbReference type="NCBI Taxonomy" id="444060"/>
    <lineage>
        <taxon>Bacteria</taxon>
        <taxon>Bacillati</taxon>
        <taxon>Bacillota</taxon>
        <taxon>Bacilli</taxon>
        <taxon>Bacillales</taxon>
        <taxon>Bacillaceae</taxon>
        <taxon>Alkalicoccobacillus</taxon>
    </lineage>
</organism>
<keyword evidence="2" id="KW-1185">Reference proteome</keyword>
<evidence type="ECO:0000313" key="1">
    <source>
        <dbReference type="EMBL" id="MCM2675418.1"/>
    </source>
</evidence>
<dbReference type="EMBL" id="JAMQJY010000001">
    <property type="protein sequence ID" value="MCM2675418.1"/>
    <property type="molecule type" value="Genomic_DNA"/>
</dbReference>
<proteinExistence type="predicted"/>
<sequence>MKLKRRIEEVMQNSSFEHSTNPIVIADGAIDLLVDYVAEQPIVNVLLVVDDKTFLAAWTRGWPKAS</sequence>
<gene>
    <name evidence="1" type="ORF">NDM98_07900</name>
</gene>
<protein>
    <submittedName>
        <fullName evidence="1">Uncharacterized protein</fullName>
    </submittedName>
</protein>
<evidence type="ECO:0000313" key="2">
    <source>
        <dbReference type="Proteomes" id="UP001203665"/>
    </source>
</evidence>
<reference evidence="1" key="1">
    <citation type="submission" date="2022-06" db="EMBL/GenBank/DDBJ databases">
        <title>Alkalicoccobacillus porphyridii sp. nov., isolated from a marine red alga, Porphyridium purpureum and reclassification of Shouchella plakortidis and Shouchella gibsonii as Alkalicoccobacillus plakortidis comb. nov. and Alkalicoccobacillus gibsonii comb. nov.</title>
        <authorList>
            <person name="Kim K.H."/>
            <person name="Lee J.K."/>
            <person name="Han D.M."/>
            <person name="Baek J.H."/>
            <person name="Jeon C.O."/>
        </authorList>
    </citation>
    <scope>NUCLEOTIDE SEQUENCE</scope>
    <source>
        <strain evidence="1">DSM 19153</strain>
    </source>
</reference>